<keyword evidence="5" id="KW-1185">Reference proteome</keyword>
<dbReference type="Proteomes" id="UP000199399">
    <property type="component" value="Unassembled WGS sequence"/>
</dbReference>
<dbReference type="GO" id="GO:0004185">
    <property type="term" value="F:serine-type carboxypeptidase activity"/>
    <property type="evidence" value="ECO:0007669"/>
    <property type="project" value="InterPro"/>
</dbReference>
<protein>
    <submittedName>
        <fullName evidence="4">D-alanyl-D-alanine carboxypeptidase / D-alanyl-D-alanine-endopeptidase (Penicillin-binding protein 4)</fullName>
    </submittedName>
</protein>
<feature type="region of interest" description="Disordered" evidence="3">
    <location>
        <begin position="481"/>
        <end position="515"/>
    </location>
</feature>
<reference evidence="5" key="1">
    <citation type="submission" date="2016-10" db="EMBL/GenBank/DDBJ databases">
        <authorList>
            <person name="Varghese N."/>
            <person name="Submissions S."/>
        </authorList>
    </citation>
    <scope>NUCLEOTIDE SEQUENCE [LARGE SCALE GENOMIC DNA]</scope>
    <source>
        <strain evidence="5">DSM 16477</strain>
    </source>
</reference>
<keyword evidence="4" id="KW-0121">Carboxypeptidase</keyword>
<dbReference type="GO" id="GO:0000270">
    <property type="term" value="P:peptidoglycan metabolic process"/>
    <property type="evidence" value="ECO:0007669"/>
    <property type="project" value="TreeGrafter"/>
</dbReference>
<name>A0A1G7Y510_9RHOB</name>
<dbReference type="EMBL" id="FNBP01000014">
    <property type="protein sequence ID" value="SDG91521.1"/>
    <property type="molecule type" value="Genomic_DNA"/>
</dbReference>
<dbReference type="SUPFAM" id="SSF56601">
    <property type="entry name" value="beta-lactamase/transpeptidase-like"/>
    <property type="match status" value="1"/>
</dbReference>
<accession>A0A1G7Y510</accession>
<dbReference type="Gene3D" id="3.50.80.20">
    <property type="entry name" value="D-Ala-D-Ala carboxypeptidase C, peptidase S13"/>
    <property type="match status" value="1"/>
</dbReference>
<evidence type="ECO:0000313" key="5">
    <source>
        <dbReference type="Proteomes" id="UP000199399"/>
    </source>
</evidence>
<dbReference type="PANTHER" id="PTHR30023:SF0">
    <property type="entry name" value="PENICILLIN-SENSITIVE CARBOXYPEPTIDASE A"/>
    <property type="match status" value="1"/>
</dbReference>
<dbReference type="AlphaFoldDB" id="A0A1G7Y510"/>
<comment type="similarity">
    <text evidence="1">Belongs to the peptidase S13 family.</text>
</comment>
<dbReference type="InterPro" id="IPR012338">
    <property type="entry name" value="Beta-lactam/transpept-like"/>
</dbReference>
<dbReference type="PANTHER" id="PTHR30023">
    <property type="entry name" value="D-ALANYL-D-ALANINE CARBOXYPEPTIDASE"/>
    <property type="match status" value="1"/>
</dbReference>
<dbReference type="GO" id="GO:0006508">
    <property type="term" value="P:proteolysis"/>
    <property type="evidence" value="ECO:0007669"/>
    <property type="project" value="InterPro"/>
</dbReference>
<dbReference type="PRINTS" id="PR00922">
    <property type="entry name" value="DADACBPTASE3"/>
</dbReference>
<organism evidence="4 5">
    <name type="scientific">Sulfitobacter delicatus</name>
    <dbReference type="NCBI Taxonomy" id="218672"/>
    <lineage>
        <taxon>Bacteria</taxon>
        <taxon>Pseudomonadati</taxon>
        <taxon>Pseudomonadota</taxon>
        <taxon>Alphaproteobacteria</taxon>
        <taxon>Rhodobacterales</taxon>
        <taxon>Roseobacteraceae</taxon>
        <taxon>Sulfitobacter</taxon>
    </lineage>
</organism>
<keyword evidence="2" id="KW-0378">Hydrolase</keyword>
<dbReference type="Pfam" id="PF02113">
    <property type="entry name" value="Peptidase_S13"/>
    <property type="match status" value="1"/>
</dbReference>
<evidence type="ECO:0000256" key="1">
    <source>
        <dbReference type="ARBA" id="ARBA00006096"/>
    </source>
</evidence>
<keyword evidence="4" id="KW-0645">Protease</keyword>
<dbReference type="OrthoDB" id="5372081at2"/>
<feature type="compositionally biased region" description="Acidic residues" evidence="3">
    <location>
        <begin position="496"/>
        <end position="515"/>
    </location>
</feature>
<evidence type="ECO:0000256" key="3">
    <source>
        <dbReference type="SAM" id="MobiDB-lite"/>
    </source>
</evidence>
<dbReference type="STRING" id="218672.SAMN04489759_11437"/>
<dbReference type="InterPro" id="IPR000667">
    <property type="entry name" value="Peptidase_S13"/>
</dbReference>
<proteinExistence type="inferred from homology"/>
<dbReference type="Gene3D" id="3.40.710.10">
    <property type="entry name" value="DD-peptidase/beta-lactamase superfamily"/>
    <property type="match status" value="2"/>
</dbReference>
<evidence type="ECO:0000313" key="4">
    <source>
        <dbReference type="EMBL" id="SDG91521.1"/>
    </source>
</evidence>
<evidence type="ECO:0000256" key="2">
    <source>
        <dbReference type="ARBA" id="ARBA00022801"/>
    </source>
</evidence>
<gene>
    <name evidence="4" type="ORF">SAMN04489759_11437</name>
</gene>
<sequence>MAAVSAWAEPPTTSLRPVGRDADLYKQAIPNVSEIIADSGITGEVAFAVVDVESGTWLEASNSNDGIPPASSIKAITALYALDLLGPDHVFETKLVATGGVVEGEVQGDLILVGGGDPTLDSDHLGQMAEELKEAGIIGVKGKFKVYEGALPATRAIDPEQPDHVGYNPGVSGLALNYNRVHFEWKRGSNGYDVTMEGRAARYAPAVRIASMEVVDRRGPVYTYENQSGRDVWTVAKGALGKGGSRWLPVRRPGPYAGDIFTTIARSHGIKLGEAELAESVPEGEVLASHRSSDLRVILKDMLKYSTNLTAEMVGMAASVKRLGKVESLRASAAEMNKWAVEELGMENPAMVDHSGLGDDSKMTVHDMAGGLARIHGTGLRPLLKPVYLRDDRGRPEQDNPIEIDAKTGTLNFVSALAGFLTTPEDRVLAFAILTANQDERAKISRAERERPPGARSWNARAKRVQRGLLERWGLLYNAKVAPEEEASEPEAAPTPDEEPAADAEPEVEAVTEES</sequence>
<dbReference type="NCBIfam" id="TIGR00666">
    <property type="entry name" value="PBP4"/>
    <property type="match status" value="1"/>
</dbReference>